<dbReference type="Proteomes" id="UP001162992">
    <property type="component" value="Chromosome 4"/>
</dbReference>
<accession>A0ACC2DWA0</accession>
<reference evidence="2" key="1">
    <citation type="journal article" date="2024" name="Proc. Natl. Acad. Sci. U.S.A.">
        <title>Extraordinary preservation of gene collinearity over three hundred million years revealed in homosporous lycophytes.</title>
        <authorList>
            <person name="Li C."/>
            <person name="Wickell D."/>
            <person name="Kuo L.Y."/>
            <person name="Chen X."/>
            <person name="Nie B."/>
            <person name="Liao X."/>
            <person name="Peng D."/>
            <person name="Ji J."/>
            <person name="Jenkins J."/>
            <person name="Williams M."/>
            <person name="Shu S."/>
            <person name="Plott C."/>
            <person name="Barry K."/>
            <person name="Rajasekar S."/>
            <person name="Grimwood J."/>
            <person name="Han X."/>
            <person name="Sun S."/>
            <person name="Hou Z."/>
            <person name="He W."/>
            <person name="Dai G."/>
            <person name="Sun C."/>
            <person name="Schmutz J."/>
            <person name="Leebens-Mack J.H."/>
            <person name="Li F.W."/>
            <person name="Wang L."/>
        </authorList>
    </citation>
    <scope>NUCLEOTIDE SEQUENCE [LARGE SCALE GENOMIC DNA]</scope>
    <source>
        <strain evidence="2">cv. PW_Plant_1</strain>
    </source>
</reference>
<comment type="caution">
    <text evidence="1">The sequence shown here is derived from an EMBL/GenBank/DDBJ whole genome shotgun (WGS) entry which is preliminary data.</text>
</comment>
<name>A0ACC2DWA0_DIPCM</name>
<gene>
    <name evidence="1" type="ORF">O6H91_04G045900</name>
</gene>
<dbReference type="EMBL" id="CM055095">
    <property type="protein sequence ID" value="KAJ7558555.1"/>
    <property type="molecule type" value="Genomic_DNA"/>
</dbReference>
<evidence type="ECO:0000313" key="1">
    <source>
        <dbReference type="EMBL" id="KAJ7558555.1"/>
    </source>
</evidence>
<keyword evidence="2" id="KW-1185">Reference proteome</keyword>
<organism evidence="1 2">
    <name type="scientific">Diphasiastrum complanatum</name>
    <name type="common">Issler's clubmoss</name>
    <name type="synonym">Lycopodium complanatum</name>
    <dbReference type="NCBI Taxonomy" id="34168"/>
    <lineage>
        <taxon>Eukaryota</taxon>
        <taxon>Viridiplantae</taxon>
        <taxon>Streptophyta</taxon>
        <taxon>Embryophyta</taxon>
        <taxon>Tracheophyta</taxon>
        <taxon>Lycopodiopsida</taxon>
        <taxon>Lycopodiales</taxon>
        <taxon>Lycopodiaceae</taxon>
        <taxon>Lycopodioideae</taxon>
        <taxon>Diphasiastrum</taxon>
    </lineage>
</organism>
<proteinExistence type="predicted"/>
<protein>
    <submittedName>
        <fullName evidence="1">Uncharacterized protein</fullName>
    </submittedName>
</protein>
<evidence type="ECO:0000313" key="2">
    <source>
        <dbReference type="Proteomes" id="UP001162992"/>
    </source>
</evidence>
<sequence>MDRRSWPWKKKAFDKSSTMPSSADSSPAHSARLNHEQVDLQRVLAEHARSSDEATTQWHQTGEKVRDLSEKLSAALSDITAKDKLVKQHAKVAEEAVSGWEKAEAEAVAIKNEVDVAVQQKIASDNRAAHLDGALKECMRELRHVRQEQEEKVREAIVRKTREWDKVRSEFDAKLSDLSHQLLEARAEKNSLFKSLQERTRALSELDDAKSAAEAQAKVLQVRVEMLEKESSSMKFDMHVLNKEIAIRHDEREYTRKAADAANKQHLESVKQIAKLEAECQRLRMLMRKKLPGPAALAQMKLEADALGKEPGEKKKKIHPAKKDGSPRQHSPREAADAKSQTGSKEADVLSERSSPLEEEIKVLKDNLAKKEKELQSARLMCAKTASRLSHVEEHLEAFKAMSKSSLKVPDGRGDASMTLGVEKAPSLVSMSEESLNGDQLSSADAWASALIAELAHFKKDKNVTSLKCDLMDDFAEMERFASTVPSTQKPKNAHVGSQTTELYKNEFDSVDCVQDQTISLEDRLLRRERELEEATQNCSDLSRKLASAEEKIGALLSRNAANEAALIHLQEKIDSMLEEQNEGTTLHKGLKKAIAEISSGTTAKSLSHKSQNQPCYNSMKTPLEPSHVNSILESKSSVCKIIRLVGCLAQETGAGHGLSPPDHSPRKASYETTSETAIDPIIIDGELILGLHWDNADLDFKIRKLGCLSNDFLQGTVDAFSFISELAIVLEFVVALVCRRFDGFRSRKNLMPSVDWSQRLIQSGSGYKAEEMEEETKNMLTPLQSAENSTAVTGGIQTSGNPKQDEDIQLTKSGTNSIKDSFLKTEFDKFAALEEELVHLKIGKAEIENDLDIAHGKIDHLKAQLYEQEHTSSNLHMQLASAERSRQLAEDQLATMASSKVELESQIMRKLEEVKELHEKLEALVLEVHEERNQHLNAVAEVKDLQTQLDDADQLISTLRVQLGSTQRAIGSAEDQIQAMVSSKSVLESHVQATEAQVNQLQERIVTLESELHRTHEDNLKVRLECQNFQQQLSETEKVNADLNLKLASAKEARQLTEDKMATFVSSQSSLEAEIKAAEVDRIHLQEKLAELQSELQIEHRQHEEDAIKLQNSQQQLSEAEFFVSKLQLQLASTQSSMQLAEDQLADVASSNEKLQSQIKVANSEVTQLQERLTALQWKLQEEHRCHKDEIASLQHQLRCTSLKNSESASVAQSSPVEVEKGTLLDLFTEETRVEKEQEVATATEKLAECQRTITLLGKQLRALSLTNSFQENDYVPVSEVLQTVKSSDLQLEDARFQVKDSNSGTSSSGSGRLKAEPLQILEQIVLHSPPKSLQPTKMLNSKPTQGEDEIPAPCVKSEDNSSCLSSEGADCSEAVVFVPTTPLEARSSSPARLDIQVRPVKRRGTSLSDLSMPLTSAIMSPTSSEKANSTFTRFFSRTLSNF</sequence>